<evidence type="ECO:0000259" key="3">
    <source>
        <dbReference type="PROSITE" id="PS50280"/>
    </source>
</evidence>
<reference evidence="4" key="1">
    <citation type="submission" date="2023-06" db="EMBL/GenBank/DDBJ databases">
        <title>Genome-scale phylogeny and comparative genomics of the fungal order Sordariales.</title>
        <authorList>
            <consortium name="Lawrence Berkeley National Laboratory"/>
            <person name="Hensen N."/>
            <person name="Bonometti L."/>
            <person name="Westerberg I."/>
            <person name="Brannstrom I.O."/>
            <person name="Guillou S."/>
            <person name="Cros-Aarteil S."/>
            <person name="Calhoun S."/>
            <person name="Haridas S."/>
            <person name="Kuo A."/>
            <person name="Mondo S."/>
            <person name="Pangilinan J."/>
            <person name="Riley R."/>
            <person name="Labutti K."/>
            <person name="Andreopoulos B."/>
            <person name="Lipzen A."/>
            <person name="Chen C."/>
            <person name="Yanf M."/>
            <person name="Daum C."/>
            <person name="Ng V."/>
            <person name="Clum A."/>
            <person name="Steindorff A."/>
            <person name="Ohm R."/>
            <person name="Martin F."/>
            <person name="Silar P."/>
            <person name="Natvig D."/>
            <person name="Lalanne C."/>
            <person name="Gautier V."/>
            <person name="Ament-Velasquez S.L."/>
            <person name="Kruys A."/>
            <person name="Hutchinson M.I."/>
            <person name="Powell A.J."/>
            <person name="Barry K."/>
            <person name="Miller A.N."/>
            <person name="Grigoriev I.V."/>
            <person name="Debuchy R."/>
            <person name="Gladieux P."/>
            <person name="Thoren M.H."/>
            <person name="Johannesson H."/>
        </authorList>
    </citation>
    <scope>NUCLEOTIDE SEQUENCE</scope>
    <source>
        <strain evidence="4">CBS 606.72</strain>
    </source>
</reference>
<proteinExistence type="predicted"/>
<evidence type="ECO:0000256" key="1">
    <source>
        <dbReference type="SAM" id="MobiDB-lite"/>
    </source>
</evidence>
<dbReference type="InterPro" id="IPR046341">
    <property type="entry name" value="SET_dom_sf"/>
</dbReference>
<dbReference type="InterPro" id="IPR001214">
    <property type="entry name" value="SET_dom"/>
</dbReference>
<gene>
    <name evidence="4" type="ORF">B0T14DRAFT_598083</name>
</gene>
<protein>
    <recommendedName>
        <fullName evidence="3">SET domain-containing protein</fullName>
    </recommendedName>
</protein>
<dbReference type="Proteomes" id="UP001175000">
    <property type="component" value="Unassembled WGS sequence"/>
</dbReference>
<keyword evidence="5" id="KW-1185">Reference proteome</keyword>
<dbReference type="PROSITE" id="PS50280">
    <property type="entry name" value="SET"/>
    <property type="match status" value="1"/>
</dbReference>
<dbReference type="EMBL" id="JAULSU010000001">
    <property type="protein sequence ID" value="KAK0632653.1"/>
    <property type="molecule type" value="Genomic_DNA"/>
</dbReference>
<evidence type="ECO:0000256" key="2">
    <source>
        <dbReference type="SAM" id="SignalP"/>
    </source>
</evidence>
<evidence type="ECO:0000313" key="5">
    <source>
        <dbReference type="Proteomes" id="UP001175000"/>
    </source>
</evidence>
<dbReference type="SUPFAM" id="SSF82199">
    <property type="entry name" value="SET domain"/>
    <property type="match status" value="1"/>
</dbReference>
<feature type="region of interest" description="Disordered" evidence="1">
    <location>
        <begin position="398"/>
        <end position="418"/>
    </location>
</feature>
<accession>A0AA39XEU1</accession>
<evidence type="ECO:0000313" key="4">
    <source>
        <dbReference type="EMBL" id="KAK0632653.1"/>
    </source>
</evidence>
<name>A0AA39XEU1_9PEZI</name>
<dbReference type="SMART" id="SM00317">
    <property type="entry name" value="SET"/>
    <property type="match status" value="1"/>
</dbReference>
<dbReference type="Pfam" id="PF00856">
    <property type="entry name" value="SET"/>
    <property type="match status" value="1"/>
</dbReference>
<feature type="domain" description="SET" evidence="3">
    <location>
        <begin position="114"/>
        <end position="257"/>
    </location>
</feature>
<feature type="signal peptide" evidence="2">
    <location>
        <begin position="1"/>
        <end position="21"/>
    </location>
</feature>
<dbReference type="Gene3D" id="2.170.270.10">
    <property type="entry name" value="SET domain"/>
    <property type="match status" value="1"/>
</dbReference>
<dbReference type="PANTHER" id="PTHR47332:SF6">
    <property type="entry name" value="SET DOMAIN-CONTAINING PROTEIN"/>
    <property type="match status" value="1"/>
</dbReference>
<organism evidence="4 5">
    <name type="scientific">Immersiella caudata</name>
    <dbReference type="NCBI Taxonomy" id="314043"/>
    <lineage>
        <taxon>Eukaryota</taxon>
        <taxon>Fungi</taxon>
        <taxon>Dikarya</taxon>
        <taxon>Ascomycota</taxon>
        <taxon>Pezizomycotina</taxon>
        <taxon>Sordariomycetes</taxon>
        <taxon>Sordariomycetidae</taxon>
        <taxon>Sordariales</taxon>
        <taxon>Lasiosphaeriaceae</taxon>
        <taxon>Immersiella</taxon>
    </lineage>
</organism>
<dbReference type="AlphaFoldDB" id="A0AA39XEU1"/>
<keyword evidence="2" id="KW-0732">Signal</keyword>
<dbReference type="CDD" id="cd20071">
    <property type="entry name" value="SET_SMYD"/>
    <property type="match status" value="1"/>
</dbReference>
<dbReference type="PANTHER" id="PTHR47332">
    <property type="entry name" value="SET DOMAIN-CONTAINING PROTEIN 5"/>
    <property type="match status" value="1"/>
</dbReference>
<feature type="chain" id="PRO_5041303233" description="SET domain-containing protein" evidence="2">
    <location>
        <begin position="22"/>
        <end position="435"/>
    </location>
</feature>
<comment type="caution">
    <text evidence="4">The sequence shown here is derived from an EMBL/GenBank/DDBJ whole genome shotgun (WGS) entry which is preliminary data.</text>
</comment>
<dbReference type="InterPro" id="IPR053185">
    <property type="entry name" value="SET_domain_protein"/>
</dbReference>
<sequence>MRQTALLYGLCAQLLALAVSADKQGECLKGPLVLEGHETCAASSSEKKPIFKDEKWEWKGEKSDAWDGPYDCVENYCVFVNRELGGGLVLISDERNVHVIDNFPKKKLFKYESPPWYVKEMPGKGIGLIANRTIKKGDVIMQTTPSMLSQFGPHLDFDGETRIQLYERAAKRLPKEEYEAFMGQYGVDEFIKVDRNSFRLFINGENSFSGHLAIYPHVSRMNHDCRPNIVYRIDNITHNSIAVQDIQPGEELTISYIDGHLSRKERQKRLSDWDFKCTCAHCSMSDEEAAVSDARMERIYAIEEDLEKMVAGKKKIDTEAADELLRLYKEERFITYIGQAYTRAALLHSLMGHEKETKELAKEAAEAMRIEYGEHNSDSKAMKLLAEDTKAHWSWDAMRKHEERNKQREQMEQEQKQKVLKVEDITAEDIKKAKL</sequence>